<dbReference type="AlphaFoldDB" id="R4Z7C7"/>
<sequence length="148" mass="16339">MYVNVREDAAAARRLLRKDGVVVFDDFRTEHTIGTANAVWETIVNDDLHPICASERKMYATWGDPEPYQRELMERLAESGEFRADLHTIVREERVIRVVTNKAKKAAAAPAAAPAKTGATPVPAKAGASVPIKQFLNKVANKVQRLTA</sequence>
<dbReference type="eggNOG" id="COG4122">
    <property type="taxonomic scope" value="Bacteria"/>
</dbReference>
<evidence type="ECO:0000313" key="1">
    <source>
        <dbReference type="EMBL" id="CCM65292.1"/>
    </source>
</evidence>
<gene>
    <name evidence="1" type="ORF">BN381_680001</name>
</gene>
<proteinExistence type="predicted"/>
<dbReference type="EMBL" id="CANL01000065">
    <property type="protein sequence ID" value="CCM65292.1"/>
    <property type="molecule type" value="Genomic_DNA"/>
</dbReference>
<dbReference type="Proteomes" id="UP000018291">
    <property type="component" value="Unassembled WGS sequence"/>
</dbReference>
<accession>R4Z7C7</accession>
<name>R4Z7C7_9ACTN</name>
<keyword evidence="2" id="KW-1185">Reference proteome</keyword>
<dbReference type="HOGENOM" id="CLU_1755514_0_0_11"/>
<comment type="caution">
    <text evidence="1">The sequence shown here is derived from an EMBL/GenBank/DDBJ whole genome shotgun (WGS) entry which is preliminary data.</text>
</comment>
<reference evidence="1 2" key="1">
    <citation type="journal article" date="2013" name="ISME J.">
        <title>Metabolic model for the filamentous 'Candidatus Microthrix parvicella' based on genomic and metagenomic analyses.</title>
        <authorList>
            <person name="Jon McIlroy S."/>
            <person name="Kristiansen R."/>
            <person name="Albertsen M."/>
            <person name="Michael Karst S."/>
            <person name="Rossetti S."/>
            <person name="Lund Nielsen J."/>
            <person name="Tandoi V."/>
            <person name="James Seviour R."/>
            <person name="Nielsen P.H."/>
        </authorList>
    </citation>
    <scope>NUCLEOTIDE SEQUENCE [LARGE SCALE GENOMIC DNA]</scope>
    <source>
        <strain evidence="1 2">RN1</strain>
    </source>
</reference>
<evidence type="ECO:0000313" key="2">
    <source>
        <dbReference type="Proteomes" id="UP000018291"/>
    </source>
</evidence>
<dbReference type="STRING" id="1229780.BN381_680001"/>
<protein>
    <submittedName>
        <fullName evidence="1">Uncharacterized protein</fullName>
    </submittedName>
</protein>
<organism evidence="1 2">
    <name type="scientific">Candidatus Neomicrothrix parvicella RN1</name>
    <dbReference type="NCBI Taxonomy" id="1229780"/>
    <lineage>
        <taxon>Bacteria</taxon>
        <taxon>Bacillati</taxon>
        <taxon>Actinomycetota</taxon>
        <taxon>Acidimicrobiia</taxon>
        <taxon>Acidimicrobiales</taxon>
        <taxon>Microthrixaceae</taxon>
        <taxon>Candidatus Neomicrothrix</taxon>
    </lineage>
</organism>